<dbReference type="RefSeq" id="WP_210658174.1">
    <property type="nucleotide sequence ID" value="NZ_JAGKSP010000003.1"/>
</dbReference>
<evidence type="ECO:0000256" key="1">
    <source>
        <dbReference type="ARBA" id="ARBA00000085"/>
    </source>
</evidence>
<dbReference type="SUPFAM" id="SSF47384">
    <property type="entry name" value="Homodimeric domain of signal transducing histidine kinase"/>
    <property type="match status" value="1"/>
</dbReference>
<evidence type="ECO:0000256" key="2">
    <source>
        <dbReference type="ARBA" id="ARBA00012438"/>
    </source>
</evidence>
<evidence type="ECO:0000256" key="4">
    <source>
        <dbReference type="ARBA" id="ARBA00022679"/>
    </source>
</evidence>
<evidence type="ECO:0000259" key="10">
    <source>
        <dbReference type="PROSITE" id="PS50109"/>
    </source>
</evidence>
<dbReference type="EMBL" id="JAGKSP010000003">
    <property type="protein sequence ID" value="MBP3963234.1"/>
    <property type="molecule type" value="Genomic_DNA"/>
</dbReference>
<dbReference type="NCBIfam" id="TIGR00229">
    <property type="entry name" value="sensory_box"/>
    <property type="match status" value="2"/>
</dbReference>
<dbReference type="InterPro" id="IPR005467">
    <property type="entry name" value="His_kinase_dom"/>
</dbReference>
<dbReference type="SMART" id="SM00091">
    <property type="entry name" value="PAS"/>
    <property type="match status" value="2"/>
</dbReference>
<dbReference type="InterPro" id="IPR000014">
    <property type="entry name" value="PAS"/>
</dbReference>
<dbReference type="SMART" id="SM00388">
    <property type="entry name" value="HisKA"/>
    <property type="match status" value="1"/>
</dbReference>
<feature type="transmembrane region" description="Helical" evidence="9">
    <location>
        <begin position="12"/>
        <end position="30"/>
    </location>
</feature>
<gene>
    <name evidence="13" type="ORF">I8J30_11025</name>
</gene>
<dbReference type="SMART" id="SM00387">
    <property type="entry name" value="HATPase_c"/>
    <property type="match status" value="1"/>
</dbReference>
<dbReference type="InterPro" id="IPR013656">
    <property type="entry name" value="PAS_4"/>
</dbReference>
<dbReference type="SUPFAM" id="SSF55785">
    <property type="entry name" value="PYP-like sensor domain (PAS domain)"/>
    <property type="match status" value="2"/>
</dbReference>
<keyword evidence="8" id="KW-0902">Two-component regulatory system</keyword>
<keyword evidence="6" id="KW-0418">Kinase</keyword>
<evidence type="ECO:0000256" key="3">
    <source>
        <dbReference type="ARBA" id="ARBA00022553"/>
    </source>
</evidence>
<evidence type="ECO:0000256" key="6">
    <source>
        <dbReference type="ARBA" id="ARBA00022777"/>
    </source>
</evidence>
<keyword evidence="5" id="KW-0547">Nucleotide-binding</keyword>
<dbReference type="Pfam" id="PF08448">
    <property type="entry name" value="PAS_4"/>
    <property type="match status" value="1"/>
</dbReference>
<name>A0ABS5CB57_9BACL</name>
<dbReference type="SUPFAM" id="SSF55874">
    <property type="entry name" value="ATPase domain of HSP90 chaperone/DNA topoisomerase II/histidine kinase"/>
    <property type="match status" value="1"/>
</dbReference>
<evidence type="ECO:0000259" key="12">
    <source>
        <dbReference type="PROSITE" id="PS50113"/>
    </source>
</evidence>
<dbReference type="InterPro" id="IPR003594">
    <property type="entry name" value="HATPase_dom"/>
</dbReference>
<dbReference type="InterPro" id="IPR004358">
    <property type="entry name" value="Sig_transdc_His_kin-like_C"/>
</dbReference>
<dbReference type="PROSITE" id="PS50113">
    <property type="entry name" value="PAC"/>
    <property type="match status" value="2"/>
</dbReference>
<evidence type="ECO:0000313" key="14">
    <source>
        <dbReference type="Proteomes" id="UP000673394"/>
    </source>
</evidence>
<sequence length="548" mass="61643">MNKRSKLEKSESAVKISFVYVIIGSLWIILSDKLIDKLQLSDAITVNASKGLFYVLSTAVILYFWVKRLKKALTESEERYRAIVEHSPEPVAVHRDGKIVFINPAGARIVGASSPEEVIGLPIVTMIHPEFIERVMERVRQVVVEGKSTEPVEQKIIRLDGQVVDVEVRSVPIKYLGKSAVQLLCKDITERKQAERKLEEQEQAYMSLVDHNPDAIFRLDLKGYLLNANPATSKITGFQLDDLLHRPFKDLIMADDREKACAIFKEAVNGESNSIEIAIRHESGLPIDLNLKMVPIVIHGKIQGVYAIAKDITNRKRTEELLIKSEKLSVVGQLAAGVAHEIRNPLTSLRGFVQLFQAKEDMNQDYLKIMLSELDRINDIVSEFLVIAKPQAMSFEVRDVRQIYYEVFSLLETQATLSNVQIHADIADDIPMINCQQNQLKQVFINILKNAIESMTSGGNIHIEMKVVDRHIMVRFIDNGCGISEERMLMLGEPFYTTKEKGTGLGLMVCHKIIEAHGGCLHIESELDKGTTVDLILPIEEIGVLQEA</sequence>
<protein>
    <recommendedName>
        <fullName evidence="2">histidine kinase</fullName>
        <ecNumber evidence="2">2.7.13.3</ecNumber>
    </recommendedName>
</protein>
<dbReference type="InterPro" id="IPR001610">
    <property type="entry name" value="PAC"/>
</dbReference>
<dbReference type="Pfam" id="PF00512">
    <property type="entry name" value="HisKA"/>
    <property type="match status" value="1"/>
</dbReference>
<dbReference type="Gene3D" id="1.10.287.130">
    <property type="match status" value="1"/>
</dbReference>
<dbReference type="Pfam" id="PF00989">
    <property type="entry name" value="PAS"/>
    <property type="match status" value="1"/>
</dbReference>
<evidence type="ECO:0000256" key="5">
    <source>
        <dbReference type="ARBA" id="ARBA00022741"/>
    </source>
</evidence>
<evidence type="ECO:0000256" key="8">
    <source>
        <dbReference type="ARBA" id="ARBA00023012"/>
    </source>
</evidence>
<feature type="domain" description="PAS" evidence="11">
    <location>
        <begin position="201"/>
        <end position="271"/>
    </location>
</feature>
<dbReference type="Gene3D" id="3.30.450.20">
    <property type="entry name" value="PAS domain"/>
    <property type="match status" value="2"/>
</dbReference>
<feature type="domain" description="PAC" evidence="12">
    <location>
        <begin position="150"/>
        <end position="200"/>
    </location>
</feature>
<dbReference type="PROSITE" id="PS50109">
    <property type="entry name" value="HIS_KIN"/>
    <property type="match status" value="1"/>
</dbReference>
<evidence type="ECO:0000256" key="7">
    <source>
        <dbReference type="ARBA" id="ARBA00022840"/>
    </source>
</evidence>
<keyword evidence="3" id="KW-0597">Phosphoprotein</keyword>
<reference evidence="13 14" key="1">
    <citation type="submission" date="2021-04" db="EMBL/GenBank/DDBJ databases">
        <title>Paenibacillus sp. DLE-14 whole genome sequence.</title>
        <authorList>
            <person name="Ham Y.J."/>
        </authorList>
    </citation>
    <scope>NUCLEOTIDE SEQUENCE [LARGE SCALE GENOMIC DNA]</scope>
    <source>
        <strain evidence="13 14">DLE-14</strain>
    </source>
</reference>
<dbReference type="Pfam" id="PF02518">
    <property type="entry name" value="HATPase_c"/>
    <property type="match status" value="1"/>
</dbReference>
<comment type="caution">
    <text evidence="13">The sequence shown here is derived from an EMBL/GenBank/DDBJ whole genome shotgun (WGS) entry which is preliminary data.</text>
</comment>
<organism evidence="13 14">
    <name type="scientific">Paenibacillus lignilyticus</name>
    <dbReference type="NCBI Taxonomy" id="1172615"/>
    <lineage>
        <taxon>Bacteria</taxon>
        <taxon>Bacillati</taxon>
        <taxon>Bacillota</taxon>
        <taxon>Bacilli</taxon>
        <taxon>Bacillales</taxon>
        <taxon>Paenibacillaceae</taxon>
        <taxon>Paenibacillus</taxon>
    </lineage>
</organism>
<dbReference type="CDD" id="cd00082">
    <property type="entry name" value="HisKA"/>
    <property type="match status" value="1"/>
</dbReference>
<evidence type="ECO:0000259" key="11">
    <source>
        <dbReference type="PROSITE" id="PS50112"/>
    </source>
</evidence>
<dbReference type="EC" id="2.7.13.3" evidence="2"/>
<dbReference type="PROSITE" id="PS50112">
    <property type="entry name" value="PAS"/>
    <property type="match status" value="2"/>
</dbReference>
<dbReference type="CDD" id="cd00075">
    <property type="entry name" value="HATPase"/>
    <property type="match status" value="1"/>
</dbReference>
<keyword evidence="14" id="KW-1185">Reference proteome</keyword>
<feature type="transmembrane region" description="Helical" evidence="9">
    <location>
        <begin position="50"/>
        <end position="66"/>
    </location>
</feature>
<dbReference type="Gene3D" id="3.30.565.10">
    <property type="entry name" value="Histidine kinase-like ATPase, C-terminal domain"/>
    <property type="match status" value="1"/>
</dbReference>
<dbReference type="Proteomes" id="UP000673394">
    <property type="component" value="Unassembled WGS sequence"/>
</dbReference>
<evidence type="ECO:0000313" key="13">
    <source>
        <dbReference type="EMBL" id="MBP3963234.1"/>
    </source>
</evidence>
<dbReference type="PANTHER" id="PTHR43065:SF34">
    <property type="entry name" value="SPORULATION KINASE A"/>
    <property type="match status" value="1"/>
</dbReference>
<keyword evidence="9" id="KW-0472">Membrane</keyword>
<keyword evidence="9" id="KW-0812">Transmembrane</keyword>
<keyword evidence="7" id="KW-0067">ATP-binding</keyword>
<dbReference type="InterPro" id="IPR013767">
    <property type="entry name" value="PAS_fold"/>
</dbReference>
<feature type="domain" description="Histidine kinase" evidence="10">
    <location>
        <begin position="337"/>
        <end position="541"/>
    </location>
</feature>
<dbReference type="PANTHER" id="PTHR43065">
    <property type="entry name" value="SENSOR HISTIDINE KINASE"/>
    <property type="match status" value="1"/>
</dbReference>
<dbReference type="InterPro" id="IPR036097">
    <property type="entry name" value="HisK_dim/P_sf"/>
</dbReference>
<feature type="domain" description="PAC" evidence="12">
    <location>
        <begin position="273"/>
        <end position="324"/>
    </location>
</feature>
<dbReference type="PRINTS" id="PR00344">
    <property type="entry name" value="BCTRLSENSOR"/>
</dbReference>
<evidence type="ECO:0000256" key="9">
    <source>
        <dbReference type="SAM" id="Phobius"/>
    </source>
</evidence>
<comment type="catalytic activity">
    <reaction evidence="1">
        <text>ATP + protein L-histidine = ADP + protein N-phospho-L-histidine.</text>
        <dbReference type="EC" id="2.7.13.3"/>
    </reaction>
</comment>
<keyword evidence="9" id="KW-1133">Transmembrane helix</keyword>
<accession>A0ABS5CB57</accession>
<keyword evidence="4" id="KW-0808">Transferase</keyword>
<feature type="domain" description="PAS" evidence="11">
    <location>
        <begin position="76"/>
        <end position="146"/>
    </location>
</feature>
<proteinExistence type="predicted"/>
<dbReference type="CDD" id="cd00130">
    <property type="entry name" value="PAS"/>
    <property type="match status" value="2"/>
</dbReference>
<dbReference type="InterPro" id="IPR000700">
    <property type="entry name" value="PAS-assoc_C"/>
</dbReference>
<dbReference type="InterPro" id="IPR003661">
    <property type="entry name" value="HisK_dim/P_dom"/>
</dbReference>
<dbReference type="InterPro" id="IPR035965">
    <property type="entry name" value="PAS-like_dom_sf"/>
</dbReference>
<dbReference type="InterPro" id="IPR036890">
    <property type="entry name" value="HATPase_C_sf"/>
</dbReference>
<dbReference type="SMART" id="SM00086">
    <property type="entry name" value="PAC"/>
    <property type="match status" value="2"/>
</dbReference>